<evidence type="ECO:0000313" key="1">
    <source>
        <dbReference type="EMBL" id="CAA9265410.1"/>
    </source>
</evidence>
<gene>
    <name evidence="1" type="ORF">AVDCRST_MAG10-2938</name>
</gene>
<reference evidence="1" key="1">
    <citation type="submission" date="2020-02" db="EMBL/GenBank/DDBJ databases">
        <authorList>
            <person name="Meier V. D."/>
        </authorList>
    </citation>
    <scope>NUCLEOTIDE SEQUENCE</scope>
    <source>
        <strain evidence="1">AVDCRST_MAG10</strain>
    </source>
</reference>
<dbReference type="AlphaFoldDB" id="A0A6J4IYC1"/>
<accession>A0A6J4IYC1</accession>
<dbReference type="EMBL" id="CADCTB010000183">
    <property type="protein sequence ID" value="CAA9265410.1"/>
    <property type="molecule type" value="Genomic_DNA"/>
</dbReference>
<sequence>MSTLTTTGDDRDVQLASVLELVRWHPISDPVDHGSACCTTARQWLSALHAGAVPTTPLTGLGWIADMYPWGPTQWPISWCKLVEQDKLDCGAQAAVAREVLRATGSALLGVQLLIRASATDIAHWGSTWRDGGVAPTWLFEQLYYHEAVGLVDGSLVVFDPTRNWKVPPDGRMEDGSVAAIRITGGDAATVIWGRHELLVGEWVLLAG</sequence>
<organism evidence="1">
    <name type="scientific">uncultured Acidimicrobiales bacterium</name>
    <dbReference type="NCBI Taxonomy" id="310071"/>
    <lineage>
        <taxon>Bacteria</taxon>
        <taxon>Bacillati</taxon>
        <taxon>Actinomycetota</taxon>
        <taxon>Acidimicrobiia</taxon>
        <taxon>Acidimicrobiales</taxon>
        <taxon>environmental samples</taxon>
    </lineage>
</organism>
<name>A0A6J4IYC1_9ACTN</name>
<proteinExistence type="predicted"/>
<protein>
    <submittedName>
        <fullName evidence="1">Uncharacterized protein</fullName>
    </submittedName>
</protein>